<dbReference type="InterPro" id="IPR012337">
    <property type="entry name" value="RNaseH-like_sf"/>
</dbReference>
<keyword evidence="2" id="KW-1185">Reference proteome</keyword>
<dbReference type="AlphaFoldDB" id="A0A498Q1V9"/>
<protein>
    <recommendedName>
        <fullName evidence="3">Integrase catalytic domain-containing protein</fullName>
    </recommendedName>
</protein>
<dbReference type="EMBL" id="UPHP01000080">
    <property type="protein sequence ID" value="VBA39846.1"/>
    <property type="molecule type" value="Genomic_DNA"/>
</dbReference>
<reference evidence="1 2" key="1">
    <citation type="submission" date="2018-09" db="EMBL/GenBank/DDBJ databases">
        <authorList>
            <person name="Tagini F."/>
        </authorList>
    </citation>
    <scope>NUCLEOTIDE SEQUENCE [LARGE SCALE GENOMIC DNA]</scope>
    <source>
        <strain evidence="1 2">MK136</strain>
    </source>
</reference>
<evidence type="ECO:0008006" key="3">
    <source>
        <dbReference type="Google" id="ProtNLM"/>
    </source>
</evidence>
<dbReference type="Proteomes" id="UP000273307">
    <property type="component" value="Unassembled WGS sequence"/>
</dbReference>
<gene>
    <name evidence="1" type="ORF">LAUMK136_03206</name>
</gene>
<sequence>MAELTALHGRSRAIHADRGSAITSKNVAQLLVVLGVKYRNDFPERFDSIEDARTWCIDFLDYLRHEHRHSASGLHTPAAICFGAAAEIQV</sequence>
<proteinExistence type="predicted"/>
<name>A0A498Q1V9_9MYCO</name>
<organism evidence="1 2">
    <name type="scientific">Mycobacterium attenuatum</name>
    <dbReference type="NCBI Taxonomy" id="2341086"/>
    <lineage>
        <taxon>Bacteria</taxon>
        <taxon>Bacillati</taxon>
        <taxon>Actinomycetota</taxon>
        <taxon>Actinomycetes</taxon>
        <taxon>Mycobacteriales</taxon>
        <taxon>Mycobacteriaceae</taxon>
        <taxon>Mycobacterium</taxon>
    </lineage>
</organism>
<dbReference type="OrthoDB" id="52928at2"/>
<dbReference type="SUPFAM" id="SSF53098">
    <property type="entry name" value="Ribonuclease H-like"/>
    <property type="match status" value="1"/>
</dbReference>
<accession>A0A498Q1V9</accession>
<evidence type="ECO:0000313" key="1">
    <source>
        <dbReference type="EMBL" id="VBA39846.1"/>
    </source>
</evidence>
<evidence type="ECO:0000313" key="2">
    <source>
        <dbReference type="Proteomes" id="UP000273307"/>
    </source>
</evidence>